<gene>
    <name evidence="1" type="ORF">Tsubulata_049399</name>
</gene>
<dbReference type="EMBL" id="JAKUCV010006882">
    <property type="protein sequence ID" value="KAJ4825504.1"/>
    <property type="molecule type" value="Genomic_DNA"/>
</dbReference>
<protein>
    <submittedName>
        <fullName evidence="1">Uncharacterized protein</fullName>
    </submittedName>
</protein>
<evidence type="ECO:0000313" key="1">
    <source>
        <dbReference type="EMBL" id="KAJ4825504.1"/>
    </source>
</evidence>
<reference evidence="1" key="1">
    <citation type="submission" date="2022-02" db="EMBL/GenBank/DDBJ databases">
        <authorList>
            <person name="Henning P.M."/>
            <person name="McCubbin A.G."/>
            <person name="Shore J.S."/>
        </authorList>
    </citation>
    <scope>NUCLEOTIDE SEQUENCE</scope>
    <source>
        <strain evidence="1">F60SS</strain>
        <tissue evidence="1">Leaves</tissue>
    </source>
</reference>
<evidence type="ECO:0000313" key="2">
    <source>
        <dbReference type="Proteomes" id="UP001141552"/>
    </source>
</evidence>
<dbReference type="Proteomes" id="UP001141552">
    <property type="component" value="Unassembled WGS sequence"/>
</dbReference>
<reference evidence="1" key="2">
    <citation type="journal article" date="2023" name="Plants (Basel)">
        <title>Annotation of the Turnera subulata (Passifloraceae) Draft Genome Reveals the S-Locus Evolved after the Divergence of Turneroideae from Passifloroideae in a Stepwise Manner.</title>
        <authorList>
            <person name="Henning P.M."/>
            <person name="Roalson E.H."/>
            <person name="Mir W."/>
            <person name="McCubbin A.G."/>
            <person name="Shore J.S."/>
        </authorList>
    </citation>
    <scope>NUCLEOTIDE SEQUENCE</scope>
    <source>
        <strain evidence="1">F60SS</strain>
    </source>
</reference>
<proteinExistence type="predicted"/>
<dbReference type="AlphaFoldDB" id="A0A9Q0F7F7"/>
<accession>A0A9Q0F7F7</accession>
<comment type="caution">
    <text evidence="1">The sequence shown here is derived from an EMBL/GenBank/DDBJ whole genome shotgun (WGS) entry which is preliminary data.</text>
</comment>
<organism evidence="1 2">
    <name type="scientific">Turnera subulata</name>
    <dbReference type="NCBI Taxonomy" id="218843"/>
    <lineage>
        <taxon>Eukaryota</taxon>
        <taxon>Viridiplantae</taxon>
        <taxon>Streptophyta</taxon>
        <taxon>Embryophyta</taxon>
        <taxon>Tracheophyta</taxon>
        <taxon>Spermatophyta</taxon>
        <taxon>Magnoliopsida</taxon>
        <taxon>eudicotyledons</taxon>
        <taxon>Gunneridae</taxon>
        <taxon>Pentapetalae</taxon>
        <taxon>rosids</taxon>
        <taxon>fabids</taxon>
        <taxon>Malpighiales</taxon>
        <taxon>Passifloraceae</taxon>
        <taxon>Turnera</taxon>
    </lineage>
</organism>
<name>A0A9Q0F7F7_9ROSI</name>
<sequence>MWQRDIFILQAESFHLLRKTDIGSQFDGILLAILKCISHHNCTILRSHTLTFLVSGFCFYNS</sequence>
<keyword evidence="2" id="KW-1185">Reference proteome</keyword>